<sequence length="223" mass="25465">MEDCDDTLELEIAGEHSHTGDRRHRRKETHWIQVSIKQGVLEVRRLKSHPSVVIWSGNNENEAAIAADWFNISAAERPLYVRDYVSLYIENIRDLVLQEDGTRPFLVSSPTNGVESVKEGWVAHDPYDPHYGDTHYYSYYNDWTAFPHTRFASEDGFQSWPSFSTLKFGGKWKMLHYWAADFYAPVLSVAVEDEASGLVCTSLAPALLTCCRAPDEQNHQAIN</sequence>
<dbReference type="EMBL" id="RJVU01066372">
    <property type="protein sequence ID" value="ROI93593.1"/>
    <property type="molecule type" value="Genomic_DNA"/>
</dbReference>
<evidence type="ECO:0000313" key="4">
    <source>
        <dbReference type="Proteomes" id="UP000281406"/>
    </source>
</evidence>
<dbReference type="InterPro" id="IPR050887">
    <property type="entry name" value="Beta-mannosidase_GH2"/>
</dbReference>
<dbReference type="GO" id="GO:0006516">
    <property type="term" value="P:glycoprotein catabolic process"/>
    <property type="evidence" value="ECO:0007669"/>
    <property type="project" value="TreeGrafter"/>
</dbReference>
<dbReference type="InterPro" id="IPR006103">
    <property type="entry name" value="Glyco_hydro_2_cat"/>
</dbReference>
<feature type="domain" description="Glycoside hydrolase family 2 catalytic" evidence="2">
    <location>
        <begin position="26"/>
        <end position="84"/>
    </location>
</feature>
<evidence type="ECO:0000256" key="1">
    <source>
        <dbReference type="ARBA" id="ARBA00023295"/>
    </source>
</evidence>
<gene>
    <name evidence="3" type="ORF">DPX16_5359</name>
</gene>
<protein>
    <submittedName>
        <fullName evidence="3">Beta-mannosidase</fullName>
    </submittedName>
</protein>
<proteinExistence type="predicted"/>
<dbReference type="GO" id="GO:0005975">
    <property type="term" value="P:carbohydrate metabolic process"/>
    <property type="evidence" value="ECO:0007669"/>
    <property type="project" value="InterPro"/>
</dbReference>
<keyword evidence="1" id="KW-0326">Glycosidase</keyword>
<dbReference type="GO" id="GO:0004567">
    <property type="term" value="F:beta-mannosidase activity"/>
    <property type="evidence" value="ECO:0007669"/>
    <property type="project" value="TreeGrafter"/>
</dbReference>
<dbReference type="SUPFAM" id="SSF51445">
    <property type="entry name" value="(Trans)glycosidases"/>
    <property type="match status" value="1"/>
</dbReference>
<dbReference type="InterPro" id="IPR017853">
    <property type="entry name" value="GH"/>
</dbReference>
<organism evidence="3 4">
    <name type="scientific">Anabarilius grahami</name>
    <name type="common">Kanglang fish</name>
    <name type="synonym">Barilius grahami</name>
    <dbReference type="NCBI Taxonomy" id="495550"/>
    <lineage>
        <taxon>Eukaryota</taxon>
        <taxon>Metazoa</taxon>
        <taxon>Chordata</taxon>
        <taxon>Craniata</taxon>
        <taxon>Vertebrata</taxon>
        <taxon>Euteleostomi</taxon>
        <taxon>Actinopterygii</taxon>
        <taxon>Neopterygii</taxon>
        <taxon>Teleostei</taxon>
        <taxon>Ostariophysi</taxon>
        <taxon>Cypriniformes</taxon>
        <taxon>Xenocyprididae</taxon>
        <taxon>Xenocypridinae</taxon>
        <taxon>Xenocypridinae incertae sedis</taxon>
        <taxon>Anabarilius</taxon>
    </lineage>
</organism>
<accession>A0A3N0XPH7</accession>
<comment type="caution">
    <text evidence="3">The sequence shown here is derived from an EMBL/GenBank/DDBJ whole genome shotgun (WGS) entry which is preliminary data.</text>
</comment>
<evidence type="ECO:0000313" key="3">
    <source>
        <dbReference type="EMBL" id="ROI93593.1"/>
    </source>
</evidence>
<reference evidence="3 4" key="1">
    <citation type="submission" date="2018-10" db="EMBL/GenBank/DDBJ databases">
        <title>Genome assembly for a Yunnan-Guizhou Plateau 3E fish, Anabarilius grahami (Regan), and its evolutionary and genetic applications.</title>
        <authorList>
            <person name="Jiang W."/>
        </authorList>
    </citation>
    <scope>NUCLEOTIDE SEQUENCE [LARGE SCALE GENOMIC DNA]</scope>
    <source>
        <strain evidence="3">AG-KIZ</strain>
        <tissue evidence="3">Muscle</tissue>
    </source>
</reference>
<evidence type="ECO:0000259" key="2">
    <source>
        <dbReference type="Pfam" id="PF02836"/>
    </source>
</evidence>
<dbReference type="PANTHER" id="PTHR43730">
    <property type="entry name" value="BETA-MANNOSIDASE"/>
    <property type="match status" value="1"/>
</dbReference>
<dbReference type="Gene3D" id="3.20.20.80">
    <property type="entry name" value="Glycosidases"/>
    <property type="match status" value="1"/>
</dbReference>
<name>A0A3N0XPH7_ANAGA</name>
<dbReference type="Proteomes" id="UP000281406">
    <property type="component" value="Unassembled WGS sequence"/>
</dbReference>
<dbReference type="AlphaFoldDB" id="A0A3N0XPH7"/>
<dbReference type="OrthoDB" id="2866996at2759"/>
<keyword evidence="1" id="KW-0378">Hydrolase</keyword>
<keyword evidence="4" id="KW-1185">Reference proteome</keyword>
<dbReference type="PANTHER" id="PTHR43730:SF1">
    <property type="entry name" value="BETA-MANNOSIDASE"/>
    <property type="match status" value="1"/>
</dbReference>
<dbReference type="Pfam" id="PF02836">
    <property type="entry name" value="Glyco_hydro_2_C"/>
    <property type="match status" value="1"/>
</dbReference>